<dbReference type="AlphaFoldDB" id="A0A0F8Z8Q9"/>
<comment type="caution">
    <text evidence="1">The sequence shown here is derived from an EMBL/GenBank/DDBJ whole genome shotgun (WGS) entry which is preliminary data.</text>
</comment>
<dbReference type="EMBL" id="LAZR01049228">
    <property type="protein sequence ID" value="KKK90133.1"/>
    <property type="molecule type" value="Genomic_DNA"/>
</dbReference>
<reference evidence="1" key="1">
    <citation type="journal article" date="2015" name="Nature">
        <title>Complex archaea that bridge the gap between prokaryotes and eukaryotes.</title>
        <authorList>
            <person name="Spang A."/>
            <person name="Saw J.H."/>
            <person name="Jorgensen S.L."/>
            <person name="Zaremba-Niedzwiedzka K."/>
            <person name="Martijn J."/>
            <person name="Lind A.E."/>
            <person name="van Eijk R."/>
            <person name="Schleper C."/>
            <person name="Guy L."/>
            <person name="Ettema T.J."/>
        </authorList>
    </citation>
    <scope>NUCLEOTIDE SEQUENCE</scope>
</reference>
<protein>
    <submittedName>
        <fullName evidence="1">Uncharacterized protein</fullName>
    </submittedName>
</protein>
<evidence type="ECO:0000313" key="1">
    <source>
        <dbReference type="EMBL" id="KKK90133.1"/>
    </source>
</evidence>
<accession>A0A0F8Z8Q9</accession>
<name>A0A0F8Z8Q9_9ZZZZ</name>
<organism evidence="1">
    <name type="scientific">marine sediment metagenome</name>
    <dbReference type="NCBI Taxonomy" id="412755"/>
    <lineage>
        <taxon>unclassified sequences</taxon>
        <taxon>metagenomes</taxon>
        <taxon>ecological metagenomes</taxon>
    </lineage>
</organism>
<gene>
    <name evidence="1" type="ORF">LCGC14_2726180</name>
</gene>
<sequence length="114" mass="12046">MRGGAEPRGDRLSETCEICGGTGEYIRPELFENDPLAMGLMAMAMEDGTGQCEKDPCPACSEVKHPSPFEMSADISVLCEEFDKHAGPGKRCKQNNGTCPVNGDSSKCGSVADG</sequence>
<proteinExistence type="predicted"/>